<evidence type="ECO:0000313" key="3">
    <source>
        <dbReference type="Proteomes" id="UP001244341"/>
    </source>
</evidence>
<reference evidence="2 3" key="1">
    <citation type="submission" date="2023-05" db="EMBL/GenBank/DDBJ databases">
        <title>A 100% complete, gapless, phased diploid assembly of the Scenedesmus obliquus UTEX 3031 genome.</title>
        <authorList>
            <person name="Biondi T.C."/>
            <person name="Hanschen E.R."/>
            <person name="Kwon T."/>
            <person name="Eng W."/>
            <person name="Kruse C.P.S."/>
            <person name="Koehler S.I."/>
            <person name="Kunde Y."/>
            <person name="Gleasner C.D."/>
            <person name="You Mak K.T."/>
            <person name="Polle J."/>
            <person name="Hovde B.T."/>
            <person name="Starkenburg S.R."/>
        </authorList>
    </citation>
    <scope>NUCLEOTIDE SEQUENCE [LARGE SCALE GENOMIC DNA]</scope>
    <source>
        <strain evidence="2 3">DOE0152z</strain>
    </source>
</reference>
<accession>A0ABY8USB8</accession>
<proteinExistence type="predicted"/>
<gene>
    <name evidence="2" type="ORF">OEZ85_000274</name>
</gene>
<keyword evidence="1" id="KW-1133">Transmembrane helix</keyword>
<dbReference type="EMBL" id="CP126223">
    <property type="protein sequence ID" value="WIA23543.1"/>
    <property type="molecule type" value="Genomic_DNA"/>
</dbReference>
<organism evidence="2 3">
    <name type="scientific">Tetradesmus obliquus</name>
    <name type="common">Green alga</name>
    <name type="synonym">Acutodesmus obliquus</name>
    <dbReference type="NCBI Taxonomy" id="3088"/>
    <lineage>
        <taxon>Eukaryota</taxon>
        <taxon>Viridiplantae</taxon>
        <taxon>Chlorophyta</taxon>
        <taxon>core chlorophytes</taxon>
        <taxon>Chlorophyceae</taxon>
        <taxon>CS clade</taxon>
        <taxon>Sphaeropleales</taxon>
        <taxon>Scenedesmaceae</taxon>
        <taxon>Tetradesmus</taxon>
    </lineage>
</organism>
<feature type="transmembrane region" description="Helical" evidence="1">
    <location>
        <begin position="161"/>
        <end position="189"/>
    </location>
</feature>
<keyword evidence="1" id="KW-0812">Transmembrane</keyword>
<sequence>MAKKDKAPAFLGKAPAVLDAKAYAKVHHKMIEPVHECWALMVANAAATQHLWLEEDVLGMKPQELGTETHLVTDMARDNGCDSIDLFYWMNMLKVCLEASGVAARLSLLLLTETFPFVGITHPLIDQVVCVVVPAWLHLMMHSAQQWAGPAQATTGKFAELLVVLLLMYCPSVLALFGVNAAIFLCVVWENIGHDKLGPMDALLKALGWDVSVEIKSSPVCKPDYVTLSANEQKEARRKGKDFLLVLVCNCMTIDHQDFSEPIRMVFIRDPIALADDSLLWLPVAEEGDYSTLFFSEGARDRAAAAAAEAQAAAEAAAAEE</sequence>
<keyword evidence="1" id="KW-0472">Membrane</keyword>
<protein>
    <submittedName>
        <fullName evidence="2">Uncharacterized protein</fullName>
    </submittedName>
</protein>
<dbReference type="Proteomes" id="UP001244341">
    <property type="component" value="Chromosome 16b"/>
</dbReference>
<name>A0ABY8USB8_TETOB</name>
<evidence type="ECO:0000313" key="2">
    <source>
        <dbReference type="EMBL" id="WIA23543.1"/>
    </source>
</evidence>
<keyword evidence="3" id="KW-1185">Reference proteome</keyword>
<evidence type="ECO:0000256" key="1">
    <source>
        <dbReference type="SAM" id="Phobius"/>
    </source>
</evidence>